<dbReference type="AlphaFoldDB" id="A0AAU8JRB8"/>
<dbReference type="KEGG" id="kcm:ABWK59_01335"/>
<dbReference type="PANTHER" id="PTHR41775:SF1">
    <property type="entry name" value="PEPTIDASE M6-LIKE DOMAIN-CONTAINING PROTEIN"/>
    <property type="match status" value="1"/>
</dbReference>
<feature type="region of interest" description="Disordered" evidence="1">
    <location>
        <begin position="450"/>
        <end position="470"/>
    </location>
</feature>
<sequence length="493" mass="54315">MRYTLTPLRHRPTRSDDRPHACPVPLSPDALDMLRHEYRELIDTRRLPEHITFAQYYLVWRSRRRGENVVGLDDGAVRPGASTDAQLISHPSEKLGGVIPTLVLLVDFPDQPHNPAHSRQHFENLLFSTGAFPTGSMRDYYRRISGFDPAAPDKGGIDVQGEVHDWFTLPHPLSFYADHQSGQGPRPGHNEPGMAFDALGIALRKGIAFPESLDVLGEGIVTALFIVHAGSGAEALPPALQPDALWSAKWTLPRGFPVSADLSVPTFLTVPEDCKVGVCAHEWGHLAARWADFYDTGDPELEDVSSGLGDYCLMASGSWGGPRTDRGSRPTYPNGMLRMFHDWTRPQLITTTTKDIVLRPVSEGGDILVVKSPRMKPKQYIVVEYRRQSGQDQFLPSQGIAAYVVDEAIDNVNDENHLAIELMQADGRRDLASFLRAGNRGDRDDLYPALGNTSVGEHTRPPLNEPDGRWSGVTLEVAGAAGGDRMEVSVTVE</sequence>
<protein>
    <submittedName>
        <fullName evidence="3">M6 family metalloprotease domain-containing protein</fullName>
    </submittedName>
</protein>
<keyword evidence="3" id="KW-0482">Metalloprotease</keyword>
<dbReference type="Pfam" id="PF05547">
    <property type="entry name" value="Peptidase_M6"/>
    <property type="match status" value="1"/>
</dbReference>
<keyword evidence="3" id="KW-0645">Protease</keyword>
<dbReference type="PANTHER" id="PTHR41775">
    <property type="entry name" value="SECRETED PROTEIN-RELATED"/>
    <property type="match status" value="1"/>
</dbReference>
<dbReference type="GO" id="GO:0008237">
    <property type="term" value="F:metallopeptidase activity"/>
    <property type="evidence" value="ECO:0007669"/>
    <property type="project" value="UniProtKB-KW"/>
</dbReference>
<dbReference type="NCBIfam" id="TIGR03296">
    <property type="entry name" value="M6dom_TIGR03296"/>
    <property type="match status" value="1"/>
</dbReference>
<feature type="region of interest" description="Disordered" evidence="1">
    <location>
        <begin position="1"/>
        <end position="20"/>
    </location>
</feature>
<accession>A0AAU8JRB8</accession>
<feature type="domain" description="Peptidase M6-like" evidence="2">
    <location>
        <begin position="218"/>
        <end position="331"/>
    </location>
</feature>
<proteinExistence type="predicted"/>
<keyword evidence="3" id="KW-0378">Hydrolase</keyword>
<organism evidence="3">
    <name type="scientific">Kitasatospora camelliae</name>
    <dbReference type="NCBI Taxonomy" id="3156397"/>
    <lineage>
        <taxon>Bacteria</taxon>
        <taxon>Bacillati</taxon>
        <taxon>Actinomycetota</taxon>
        <taxon>Actinomycetes</taxon>
        <taxon>Kitasatosporales</taxon>
        <taxon>Streptomycetaceae</taxon>
        <taxon>Kitasatospora</taxon>
    </lineage>
</organism>
<dbReference type="RefSeq" id="WP_354637363.1">
    <property type="nucleotide sequence ID" value="NZ_CP159872.1"/>
</dbReference>
<name>A0AAU8JRB8_9ACTN</name>
<dbReference type="InterPro" id="IPR008757">
    <property type="entry name" value="Peptidase_M6-like_domain"/>
</dbReference>
<evidence type="ECO:0000256" key="1">
    <source>
        <dbReference type="SAM" id="MobiDB-lite"/>
    </source>
</evidence>
<dbReference type="GO" id="GO:0006508">
    <property type="term" value="P:proteolysis"/>
    <property type="evidence" value="ECO:0007669"/>
    <property type="project" value="InterPro"/>
</dbReference>
<gene>
    <name evidence="3" type="ORF">ABWK59_01335</name>
</gene>
<reference evidence="3" key="1">
    <citation type="submission" date="2024-06" db="EMBL/GenBank/DDBJ databases">
        <title>The genome sequences of Kitasatospora sp. strain HUAS MG31.</title>
        <authorList>
            <person name="Mo P."/>
        </authorList>
    </citation>
    <scope>NUCLEOTIDE SEQUENCE</scope>
    <source>
        <strain evidence="3">HUAS MG31</strain>
    </source>
</reference>
<evidence type="ECO:0000259" key="2">
    <source>
        <dbReference type="Pfam" id="PF05547"/>
    </source>
</evidence>
<evidence type="ECO:0000313" key="3">
    <source>
        <dbReference type="EMBL" id="XCM77673.1"/>
    </source>
</evidence>
<dbReference type="EMBL" id="CP159872">
    <property type="protein sequence ID" value="XCM77673.1"/>
    <property type="molecule type" value="Genomic_DNA"/>
</dbReference>